<proteinExistence type="predicted"/>
<dbReference type="EMBL" id="JAFMPT010000011">
    <property type="protein sequence ID" value="MCC1484789.1"/>
    <property type="molecule type" value="Genomic_DNA"/>
</dbReference>
<organism evidence="3 4">
    <name type="scientific">Winogradskyella immobilis</name>
    <dbReference type="NCBI Taxonomy" id="2816852"/>
    <lineage>
        <taxon>Bacteria</taxon>
        <taxon>Pseudomonadati</taxon>
        <taxon>Bacteroidota</taxon>
        <taxon>Flavobacteriia</taxon>
        <taxon>Flavobacteriales</taxon>
        <taxon>Flavobacteriaceae</taxon>
        <taxon>Winogradskyella</taxon>
    </lineage>
</organism>
<feature type="chain" id="PRO_5047409698" evidence="1">
    <location>
        <begin position="22"/>
        <end position="152"/>
    </location>
</feature>
<feature type="signal peptide" evidence="1">
    <location>
        <begin position="1"/>
        <end position="21"/>
    </location>
</feature>
<reference evidence="3" key="2">
    <citation type="submission" date="2021-10" db="EMBL/GenBank/DDBJ databases">
        <title>Genome of Winogradskyella sp. E313.</title>
        <authorList>
            <person name="Zhou Y."/>
        </authorList>
    </citation>
    <scope>NUCLEOTIDE SEQUENCE</scope>
    <source>
        <strain evidence="3">E313</strain>
    </source>
</reference>
<keyword evidence="1" id="KW-0732">Signal</keyword>
<feature type="domain" description="Late embryogenesis abundant protein LEA-2 subgroup" evidence="2">
    <location>
        <begin position="51"/>
        <end position="133"/>
    </location>
</feature>
<name>A0ABS8ENJ8_9FLAO</name>
<gene>
    <name evidence="3" type="ORF">J1C55_09330</name>
</gene>
<comment type="caution">
    <text evidence="3">The sequence shown here is derived from an EMBL/GenBank/DDBJ whole genome shotgun (WGS) entry which is preliminary data.</text>
</comment>
<evidence type="ECO:0000256" key="1">
    <source>
        <dbReference type="SAM" id="SignalP"/>
    </source>
</evidence>
<evidence type="ECO:0000313" key="4">
    <source>
        <dbReference type="Proteomes" id="UP000778797"/>
    </source>
</evidence>
<evidence type="ECO:0000313" key="3">
    <source>
        <dbReference type="EMBL" id="MCC1484789.1"/>
    </source>
</evidence>
<evidence type="ECO:0000259" key="2">
    <source>
        <dbReference type="Pfam" id="PF03168"/>
    </source>
</evidence>
<dbReference type="Gene3D" id="2.60.40.1820">
    <property type="match status" value="1"/>
</dbReference>
<dbReference type="InterPro" id="IPR004864">
    <property type="entry name" value="LEA_2"/>
</dbReference>
<accession>A0ABS8ENJ8</accession>
<reference evidence="3" key="1">
    <citation type="submission" date="2021-03" db="EMBL/GenBank/DDBJ databases">
        <authorList>
            <person name="Ping X."/>
        </authorList>
    </citation>
    <scope>NUCLEOTIDE SEQUENCE</scope>
    <source>
        <strain evidence="3">E313</strain>
    </source>
</reference>
<protein>
    <submittedName>
        <fullName evidence="3">LEA type 2 family protein</fullName>
    </submittedName>
</protein>
<sequence length="152" mass="17116">MTKRLFLFLTVFALFFNCTFTETPEYTGLQNIKVLSVDNKTITVSADAHFNNPNDVGGQLQAKDLKLYVNDSEVALINSKPFDVPSKERFTIPLTVKVETNKIIDKKSLNGLLSSIIAQKIEIQYKGKINYTILGYSSTYAVDETQNIKLKL</sequence>
<dbReference type="RefSeq" id="WP_227477230.1">
    <property type="nucleotide sequence ID" value="NZ_JAFMPT010000011.1"/>
</dbReference>
<dbReference type="Pfam" id="PF03168">
    <property type="entry name" value="LEA_2"/>
    <property type="match status" value="1"/>
</dbReference>
<dbReference type="Proteomes" id="UP000778797">
    <property type="component" value="Unassembled WGS sequence"/>
</dbReference>
<keyword evidence="4" id="KW-1185">Reference proteome</keyword>
<dbReference type="SUPFAM" id="SSF117070">
    <property type="entry name" value="LEA14-like"/>
    <property type="match status" value="1"/>
</dbReference>